<evidence type="ECO:0000313" key="1">
    <source>
        <dbReference type="EMBL" id="PQA51810.1"/>
    </source>
</evidence>
<keyword evidence="2" id="KW-1185">Reference proteome</keyword>
<dbReference type="AlphaFoldDB" id="A0A2P6AUX2"/>
<sequence>MKQELTLDDARLAARIAGTLERAAADADPSWESRVEQVIAQAAIPPRRSHKWQWSGGLALAASVAFMVALPGDWLMKAADEGIHAKPASSAVDGQMLEEIDWLLSIEEAARERR</sequence>
<name>A0A2P6AUX2_9GAMM</name>
<dbReference type="Proteomes" id="UP000243900">
    <property type="component" value="Unassembled WGS sequence"/>
</dbReference>
<reference evidence="2" key="1">
    <citation type="submission" date="2018-02" db="EMBL/GenBank/DDBJ databases">
        <title>Genome sequencing of Solimonas sp. HR-BB.</title>
        <authorList>
            <person name="Lee Y."/>
            <person name="Jeon C.O."/>
        </authorList>
    </citation>
    <scope>NUCLEOTIDE SEQUENCE [LARGE SCALE GENOMIC DNA]</scope>
    <source>
        <strain evidence="2">HR-E</strain>
    </source>
</reference>
<dbReference type="OrthoDB" id="9850389at2"/>
<dbReference type="RefSeq" id="WP_105191052.1">
    <property type="nucleotide sequence ID" value="NZ_PTQZ01000010.1"/>
</dbReference>
<evidence type="ECO:0000313" key="2">
    <source>
        <dbReference type="Proteomes" id="UP000243900"/>
    </source>
</evidence>
<dbReference type="EMBL" id="PTQZ01000010">
    <property type="protein sequence ID" value="PQA51810.1"/>
    <property type="molecule type" value="Genomic_DNA"/>
</dbReference>
<proteinExistence type="predicted"/>
<comment type="caution">
    <text evidence="1">The sequence shown here is derived from an EMBL/GenBank/DDBJ whole genome shotgun (WGS) entry which is preliminary data.</text>
</comment>
<organism evidence="1 2">
    <name type="scientific">Amnimonas aquatica</name>
    <dbReference type="NCBI Taxonomy" id="2094561"/>
    <lineage>
        <taxon>Bacteria</taxon>
        <taxon>Pseudomonadati</taxon>
        <taxon>Pseudomonadota</taxon>
        <taxon>Gammaproteobacteria</taxon>
        <taxon>Moraxellales</taxon>
        <taxon>Moraxellaceae</taxon>
        <taxon>Amnimonas</taxon>
    </lineage>
</organism>
<evidence type="ECO:0008006" key="3">
    <source>
        <dbReference type="Google" id="ProtNLM"/>
    </source>
</evidence>
<gene>
    <name evidence="1" type="ORF">C5O18_01165</name>
</gene>
<protein>
    <recommendedName>
        <fullName evidence="3">DUF3619 family protein</fullName>
    </recommendedName>
</protein>
<accession>A0A2P6AUX2</accession>